<dbReference type="SUPFAM" id="SSF57667">
    <property type="entry name" value="beta-beta-alpha zinc fingers"/>
    <property type="match status" value="1"/>
</dbReference>
<dbReference type="InterPro" id="IPR036236">
    <property type="entry name" value="Znf_C2H2_sf"/>
</dbReference>
<reference evidence="4" key="1">
    <citation type="journal article" date="2023" name="Science">
        <title>Elucidation of the pathway for biosynthesis of saponin adjuvants from the soapbark tree.</title>
        <authorList>
            <person name="Reed J."/>
            <person name="Orme A."/>
            <person name="El-Demerdash A."/>
            <person name="Owen C."/>
            <person name="Martin L.B.B."/>
            <person name="Misra R.C."/>
            <person name="Kikuchi S."/>
            <person name="Rejzek M."/>
            <person name="Martin A.C."/>
            <person name="Harkess A."/>
            <person name="Leebens-Mack J."/>
            <person name="Louveau T."/>
            <person name="Stephenson M.J."/>
            <person name="Osbourn A."/>
        </authorList>
    </citation>
    <scope>NUCLEOTIDE SEQUENCE</scope>
    <source>
        <strain evidence="4">S10</strain>
    </source>
</reference>
<proteinExistence type="predicted"/>
<feature type="compositionally biased region" description="Basic residues" evidence="2">
    <location>
        <begin position="408"/>
        <end position="419"/>
    </location>
</feature>
<dbReference type="GO" id="GO:0008270">
    <property type="term" value="F:zinc ion binding"/>
    <property type="evidence" value="ECO:0007669"/>
    <property type="project" value="UniProtKB-KW"/>
</dbReference>
<dbReference type="InterPro" id="IPR013087">
    <property type="entry name" value="Znf_C2H2_type"/>
</dbReference>
<protein>
    <submittedName>
        <fullName evidence="4">Zinc finger protein</fullName>
    </submittedName>
</protein>
<evidence type="ECO:0000313" key="5">
    <source>
        <dbReference type="Proteomes" id="UP001163823"/>
    </source>
</evidence>
<feature type="domain" description="C2H2-type" evidence="3">
    <location>
        <begin position="13"/>
        <end position="35"/>
    </location>
</feature>
<dbReference type="PROSITE" id="PS50157">
    <property type="entry name" value="ZINC_FINGER_C2H2_2"/>
    <property type="match status" value="3"/>
</dbReference>
<dbReference type="EMBL" id="JARAOO010000007">
    <property type="protein sequence ID" value="KAJ7962098.1"/>
    <property type="molecule type" value="Genomic_DNA"/>
</dbReference>
<comment type="caution">
    <text evidence="4">The sequence shown here is derived from an EMBL/GenBank/DDBJ whole genome shotgun (WGS) entry which is preliminary data.</text>
</comment>
<dbReference type="KEGG" id="qsa:O6P43_017370"/>
<feature type="region of interest" description="Disordered" evidence="2">
    <location>
        <begin position="402"/>
        <end position="454"/>
    </location>
</feature>
<keyword evidence="1" id="KW-0862">Zinc</keyword>
<dbReference type="Pfam" id="PF13912">
    <property type="entry name" value="zf-C2H2_6"/>
    <property type="match status" value="3"/>
</dbReference>
<name>A0AAD7PNI1_QUISA</name>
<evidence type="ECO:0000313" key="4">
    <source>
        <dbReference type="EMBL" id="KAJ7962098.1"/>
    </source>
</evidence>
<accession>A0AAD7PNI1</accession>
<dbReference type="SMART" id="SM00355">
    <property type="entry name" value="ZnF_C2H2"/>
    <property type="match status" value="3"/>
</dbReference>
<keyword evidence="1" id="KW-0863">Zinc-finger</keyword>
<dbReference type="AlphaFoldDB" id="A0AAD7PNI1"/>
<dbReference type="PANTHER" id="PTHR47068">
    <property type="entry name" value="OS02G0659100 PROTEIN"/>
    <property type="match status" value="1"/>
</dbReference>
<evidence type="ECO:0000259" key="3">
    <source>
        <dbReference type="PROSITE" id="PS50157"/>
    </source>
</evidence>
<dbReference type="Gene3D" id="3.30.160.60">
    <property type="entry name" value="Classic Zinc Finger"/>
    <property type="match status" value="2"/>
</dbReference>
<feature type="compositionally biased region" description="Low complexity" evidence="2">
    <location>
        <begin position="438"/>
        <end position="447"/>
    </location>
</feature>
<organism evidence="4 5">
    <name type="scientific">Quillaja saponaria</name>
    <name type="common">Soap bark tree</name>
    <dbReference type="NCBI Taxonomy" id="32244"/>
    <lineage>
        <taxon>Eukaryota</taxon>
        <taxon>Viridiplantae</taxon>
        <taxon>Streptophyta</taxon>
        <taxon>Embryophyta</taxon>
        <taxon>Tracheophyta</taxon>
        <taxon>Spermatophyta</taxon>
        <taxon>Magnoliopsida</taxon>
        <taxon>eudicotyledons</taxon>
        <taxon>Gunneridae</taxon>
        <taxon>Pentapetalae</taxon>
        <taxon>rosids</taxon>
        <taxon>fabids</taxon>
        <taxon>Fabales</taxon>
        <taxon>Quillajaceae</taxon>
        <taxon>Quillaja</taxon>
    </lineage>
</organism>
<gene>
    <name evidence="4" type="ORF">O6P43_017370</name>
</gene>
<keyword evidence="5" id="KW-1185">Reference proteome</keyword>
<dbReference type="PROSITE" id="PS00028">
    <property type="entry name" value="ZINC_FINGER_C2H2_1"/>
    <property type="match status" value="3"/>
</dbReference>
<keyword evidence="1" id="KW-0479">Metal-binding</keyword>
<feature type="domain" description="C2H2-type" evidence="3">
    <location>
        <begin position="305"/>
        <end position="327"/>
    </location>
</feature>
<feature type="compositionally biased region" description="Basic and acidic residues" evidence="2">
    <location>
        <begin position="424"/>
        <end position="437"/>
    </location>
</feature>
<dbReference type="PANTHER" id="PTHR47068:SF1">
    <property type="entry name" value="OS02G0659100 PROTEIN"/>
    <property type="match status" value="1"/>
</dbReference>
<evidence type="ECO:0000256" key="2">
    <source>
        <dbReference type="SAM" id="MobiDB-lite"/>
    </source>
</evidence>
<sequence>MALIVDQQSNFKHFCKICKRGFGSGRALGGHMRAHGIGDDTGHMDDEDQASDWEDKLAAPTNKHMYALRTNPSRFKSCRVCENCGKEFLSWKSFLEHGKCSCEDAESLVSSPGSDNDDGMERRNCSGWYKRKRSFRAKVGNFNSITCPSSEEEDLANCLMMLSNATVDPMVAELEESCASASKEEEYQRRNPMSHFIAQPISSYRLPIDNKAKGVVSSRGMFECKACKKVFNSHQALGGHRASHKKVKGCFAARLDNLNDCLADDDVITHEELFPTKSNSTNLLFDHGSNIPPLGSSSKRKSKVHECSICHRVFSSGQALGGHKRCHWITSNAPDTSTFAKFHQFQNHMEHLNPIPKFDHSEPLDLKLDLNLPAPSDRNDQLSQKGVSTEIYLQTWVGSKDKDENHCHSRHQHHHHHHQPQQQQRHEIDNDNTDDKNNVINNNDSTNFSMQNVDDEADSKVKLAKLSELKDMNMGGSSSPWLQVGIGSTIDVGADP</sequence>
<dbReference type="Proteomes" id="UP001163823">
    <property type="component" value="Chromosome 7"/>
</dbReference>
<evidence type="ECO:0000256" key="1">
    <source>
        <dbReference type="PROSITE-ProRule" id="PRU00042"/>
    </source>
</evidence>
<feature type="domain" description="C2H2-type" evidence="3">
    <location>
        <begin position="222"/>
        <end position="249"/>
    </location>
</feature>